<reference evidence="1" key="1">
    <citation type="submission" date="2021-03" db="EMBL/GenBank/DDBJ databases">
        <title>Genomic Encyclopedia of Type Strains, Phase IV (KMG-IV): sequencing the most valuable type-strain genomes for metagenomic binning, comparative biology and taxonomic classification.</title>
        <authorList>
            <person name="Goeker M."/>
        </authorList>
    </citation>
    <scope>NUCLEOTIDE SEQUENCE</scope>
    <source>
        <strain evidence="1">DSM 107338</strain>
    </source>
</reference>
<dbReference type="OrthoDB" id="2389720at2"/>
<evidence type="ECO:0000313" key="1">
    <source>
        <dbReference type="EMBL" id="MBP2078346.1"/>
    </source>
</evidence>
<evidence type="ECO:0000313" key="2">
    <source>
        <dbReference type="Proteomes" id="UP001138793"/>
    </source>
</evidence>
<protein>
    <submittedName>
        <fullName evidence="1">Uncharacterized protein</fullName>
    </submittedName>
</protein>
<name>A0A9X0YWM0_9BACI</name>
<accession>A0A9X0YWM0</accession>
<dbReference type="Proteomes" id="UP001138793">
    <property type="component" value="Unassembled WGS sequence"/>
</dbReference>
<organism evidence="1 2">
    <name type="scientific">Oceanobacillus polygoni</name>
    <dbReference type="NCBI Taxonomy" id="1235259"/>
    <lineage>
        <taxon>Bacteria</taxon>
        <taxon>Bacillati</taxon>
        <taxon>Bacillota</taxon>
        <taxon>Bacilli</taxon>
        <taxon>Bacillales</taxon>
        <taxon>Bacillaceae</taxon>
        <taxon>Oceanobacillus</taxon>
    </lineage>
</organism>
<keyword evidence="2" id="KW-1185">Reference proteome</keyword>
<sequence>MVITTNLNELVSAKEAIDELGHTKPELFQRFINVIQLTRQLQFNYQYLGCLIMDENPDKCTPTIRNTYVFSVFEQEIDKLKADTKIIELQDFLASYKQIGYANLCKLVIGENPRFLVGPQVV</sequence>
<dbReference type="RefSeq" id="WP_149476041.1">
    <property type="nucleotide sequence ID" value="NZ_JAGGMB010000008.1"/>
</dbReference>
<dbReference type="AlphaFoldDB" id="A0A9X0YWM0"/>
<dbReference type="EMBL" id="JAGGMB010000008">
    <property type="protein sequence ID" value="MBP2078346.1"/>
    <property type="molecule type" value="Genomic_DNA"/>
</dbReference>
<proteinExistence type="predicted"/>
<gene>
    <name evidence="1" type="ORF">J2Z64_002610</name>
</gene>
<comment type="caution">
    <text evidence="1">The sequence shown here is derived from an EMBL/GenBank/DDBJ whole genome shotgun (WGS) entry which is preliminary data.</text>
</comment>